<dbReference type="Proteomes" id="UP001236663">
    <property type="component" value="Unassembled WGS sequence"/>
</dbReference>
<dbReference type="EMBL" id="JAUFQS010000001">
    <property type="protein sequence ID" value="MDN3686297.1"/>
    <property type="molecule type" value="Genomic_DNA"/>
</dbReference>
<proteinExistence type="inferred from homology"/>
<dbReference type="Gene3D" id="1.25.40.390">
    <property type="match status" value="1"/>
</dbReference>
<evidence type="ECO:0000256" key="2">
    <source>
        <dbReference type="ARBA" id="ARBA00006275"/>
    </source>
</evidence>
<gene>
    <name evidence="8" type="ORF">QWZ15_00530</name>
</gene>
<evidence type="ECO:0000256" key="6">
    <source>
        <dbReference type="SAM" id="MobiDB-lite"/>
    </source>
</evidence>
<sequence length="120" mass="13565">MQGRAAGVSNQCCRPRNKPHCQGSVDRPSWRKYPAIYKRENEDTNSGINFRVIRYADVFLMIAEVENETSGPAASLPYINQVRARADVDMPPYPTAQFPTGSQEEMRLAIIHERRVELAG</sequence>
<feature type="domain" description="RagB/SusD" evidence="7">
    <location>
        <begin position="31"/>
        <end position="120"/>
    </location>
</feature>
<organism evidence="8 9">
    <name type="scientific">Cyclobacterium jeungdonense</name>
    <dbReference type="NCBI Taxonomy" id="708087"/>
    <lineage>
        <taxon>Bacteria</taxon>
        <taxon>Pseudomonadati</taxon>
        <taxon>Bacteroidota</taxon>
        <taxon>Cytophagia</taxon>
        <taxon>Cytophagales</taxon>
        <taxon>Cyclobacteriaceae</taxon>
        <taxon>Cyclobacterium</taxon>
    </lineage>
</organism>
<evidence type="ECO:0000256" key="3">
    <source>
        <dbReference type="ARBA" id="ARBA00022729"/>
    </source>
</evidence>
<keyword evidence="5" id="KW-0998">Cell outer membrane</keyword>
<evidence type="ECO:0000256" key="5">
    <source>
        <dbReference type="ARBA" id="ARBA00023237"/>
    </source>
</evidence>
<evidence type="ECO:0000256" key="4">
    <source>
        <dbReference type="ARBA" id="ARBA00023136"/>
    </source>
</evidence>
<reference evidence="9" key="1">
    <citation type="journal article" date="2019" name="Int. J. Syst. Evol. Microbiol.">
        <title>The Global Catalogue of Microorganisms (GCM) 10K type strain sequencing project: providing services to taxonomists for standard genome sequencing and annotation.</title>
        <authorList>
            <consortium name="The Broad Institute Genomics Platform"/>
            <consortium name="The Broad Institute Genome Sequencing Center for Infectious Disease"/>
            <person name="Wu L."/>
            <person name="Ma J."/>
        </authorList>
    </citation>
    <scope>NUCLEOTIDE SEQUENCE [LARGE SCALE GENOMIC DNA]</scope>
    <source>
        <strain evidence="9">CECT 7706</strain>
    </source>
</reference>
<evidence type="ECO:0000313" key="8">
    <source>
        <dbReference type="EMBL" id="MDN3686297.1"/>
    </source>
</evidence>
<comment type="similarity">
    <text evidence="2">Belongs to the SusD family.</text>
</comment>
<dbReference type="InterPro" id="IPR012944">
    <property type="entry name" value="SusD_RagB_dom"/>
</dbReference>
<accession>A0ABT8C1R7</accession>
<keyword evidence="3" id="KW-0732">Signal</keyword>
<dbReference type="RefSeq" id="WP_240459311.1">
    <property type="nucleotide sequence ID" value="NZ_JAUFQS010000001.1"/>
</dbReference>
<evidence type="ECO:0000313" key="9">
    <source>
        <dbReference type="Proteomes" id="UP001236663"/>
    </source>
</evidence>
<protein>
    <submittedName>
        <fullName evidence="8">RagB/SusD family nutrient uptake outer membrane protein</fullName>
    </submittedName>
</protein>
<evidence type="ECO:0000259" key="7">
    <source>
        <dbReference type="Pfam" id="PF07980"/>
    </source>
</evidence>
<feature type="region of interest" description="Disordered" evidence="6">
    <location>
        <begin position="1"/>
        <end position="26"/>
    </location>
</feature>
<dbReference type="InterPro" id="IPR011990">
    <property type="entry name" value="TPR-like_helical_dom_sf"/>
</dbReference>
<dbReference type="Pfam" id="PF07980">
    <property type="entry name" value="SusD_RagB"/>
    <property type="match status" value="1"/>
</dbReference>
<comment type="caution">
    <text evidence="8">The sequence shown here is derived from an EMBL/GenBank/DDBJ whole genome shotgun (WGS) entry which is preliminary data.</text>
</comment>
<dbReference type="SUPFAM" id="SSF48452">
    <property type="entry name" value="TPR-like"/>
    <property type="match status" value="1"/>
</dbReference>
<keyword evidence="4" id="KW-0472">Membrane</keyword>
<comment type="subcellular location">
    <subcellularLocation>
        <location evidence="1">Cell outer membrane</location>
    </subcellularLocation>
</comment>
<evidence type="ECO:0000256" key="1">
    <source>
        <dbReference type="ARBA" id="ARBA00004442"/>
    </source>
</evidence>
<name>A0ABT8C1R7_9BACT</name>
<keyword evidence="9" id="KW-1185">Reference proteome</keyword>